<name>A0A1F5GVD0_9BACT</name>
<accession>A0A1F5GVD0</accession>
<evidence type="ECO:0000256" key="4">
    <source>
        <dbReference type="SAM" id="Phobius"/>
    </source>
</evidence>
<feature type="domain" description="Glycosyltransferase 2-like" evidence="5">
    <location>
        <begin position="7"/>
        <end position="119"/>
    </location>
</feature>
<evidence type="ECO:0000256" key="2">
    <source>
        <dbReference type="ARBA" id="ARBA00022676"/>
    </source>
</evidence>
<comment type="caution">
    <text evidence="6">The sequence shown here is derived from an EMBL/GenBank/DDBJ whole genome shotgun (WGS) entry which is preliminary data.</text>
</comment>
<dbReference type="CDD" id="cd04186">
    <property type="entry name" value="GT_2_like_c"/>
    <property type="match status" value="1"/>
</dbReference>
<dbReference type="GO" id="GO:0016757">
    <property type="term" value="F:glycosyltransferase activity"/>
    <property type="evidence" value="ECO:0007669"/>
    <property type="project" value="UniProtKB-KW"/>
</dbReference>
<keyword evidence="2" id="KW-0328">Glycosyltransferase</keyword>
<keyword evidence="4" id="KW-0812">Transmembrane</keyword>
<evidence type="ECO:0000313" key="6">
    <source>
        <dbReference type="EMBL" id="OGD95821.1"/>
    </source>
</evidence>
<organism evidence="6 7">
    <name type="scientific">Candidatus Curtissbacteria bacterium RIFCSPHIGHO2_12_FULL_38_9b</name>
    <dbReference type="NCBI Taxonomy" id="1797720"/>
    <lineage>
        <taxon>Bacteria</taxon>
        <taxon>Candidatus Curtissiibacteriota</taxon>
    </lineage>
</organism>
<feature type="transmembrane region" description="Helical" evidence="4">
    <location>
        <begin position="243"/>
        <end position="261"/>
    </location>
</feature>
<dbReference type="Proteomes" id="UP000176666">
    <property type="component" value="Unassembled WGS sequence"/>
</dbReference>
<dbReference type="InterPro" id="IPR001173">
    <property type="entry name" value="Glyco_trans_2-like"/>
</dbReference>
<dbReference type="EMBL" id="MFBJ01000044">
    <property type="protein sequence ID" value="OGD95821.1"/>
    <property type="molecule type" value="Genomic_DNA"/>
</dbReference>
<dbReference type="PANTHER" id="PTHR43179">
    <property type="entry name" value="RHAMNOSYLTRANSFERASE WBBL"/>
    <property type="match status" value="1"/>
</dbReference>
<sequence>MTYPKISIIFPIYNEKTLTLNCLKSINKLNWPKEKIETIVIDNHSTDGTSLQIKKIYPDIKLLEAKKNLGFAKAVNWGAEEARGEYFFITNNDVVFERNCLKNIAEFALKNPKIGVIGPKIFNLHKPSRVLGLPLHYNFYLGTFSMAKETSKPTEVDWVQGCSFFCAKRLWQKLGGFDENFFFTAEDLDFCLRAKKISTKTVYLPSARIWHKEGATVNKPEMIKFKYYEGYKSKLRLILKHGTVLQILSSFLLQFILYAPYRFLILKEKSTWPLFKALIWNINNLESTLKSRNFSRNNG</sequence>
<reference evidence="6 7" key="1">
    <citation type="journal article" date="2016" name="Nat. Commun.">
        <title>Thousands of microbial genomes shed light on interconnected biogeochemical processes in an aquifer system.</title>
        <authorList>
            <person name="Anantharaman K."/>
            <person name="Brown C.T."/>
            <person name="Hug L.A."/>
            <person name="Sharon I."/>
            <person name="Castelle C.J."/>
            <person name="Probst A.J."/>
            <person name="Thomas B.C."/>
            <person name="Singh A."/>
            <person name="Wilkins M.J."/>
            <person name="Karaoz U."/>
            <person name="Brodie E.L."/>
            <person name="Williams K.H."/>
            <person name="Hubbard S.S."/>
            <person name="Banfield J.F."/>
        </authorList>
    </citation>
    <scope>NUCLEOTIDE SEQUENCE [LARGE SCALE GENOMIC DNA]</scope>
</reference>
<dbReference type="PANTHER" id="PTHR43179:SF12">
    <property type="entry name" value="GALACTOFURANOSYLTRANSFERASE GLFT2"/>
    <property type="match status" value="1"/>
</dbReference>
<keyword evidence="4" id="KW-0472">Membrane</keyword>
<protein>
    <recommendedName>
        <fullName evidence="5">Glycosyltransferase 2-like domain-containing protein</fullName>
    </recommendedName>
</protein>
<dbReference type="Pfam" id="PF00535">
    <property type="entry name" value="Glycos_transf_2"/>
    <property type="match status" value="1"/>
</dbReference>
<evidence type="ECO:0000313" key="7">
    <source>
        <dbReference type="Proteomes" id="UP000176666"/>
    </source>
</evidence>
<keyword evidence="4" id="KW-1133">Transmembrane helix</keyword>
<dbReference type="InterPro" id="IPR029044">
    <property type="entry name" value="Nucleotide-diphossugar_trans"/>
</dbReference>
<dbReference type="AlphaFoldDB" id="A0A1F5GVD0"/>
<gene>
    <name evidence="6" type="ORF">A3F02_01645</name>
</gene>
<evidence type="ECO:0000259" key="5">
    <source>
        <dbReference type="Pfam" id="PF00535"/>
    </source>
</evidence>
<evidence type="ECO:0000256" key="3">
    <source>
        <dbReference type="ARBA" id="ARBA00022679"/>
    </source>
</evidence>
<comment type="similarity">
    <text evidence="1">Belongs to the glycosyltransferase 2 family.</text>
</comment>
<dbReference type="SUPFAM" id="SSF53448">
    <property type="entry name" value="Nucleotide-diphospho-sugar transferases"/>
    <property type="match status" value="1"/>
</dbReference>
<dbReference type="Gene3D" id="3.90.550.10">
    <property type="entry name" value="Spore Coat Polysaccharide Biosynthesis Protein SpsA, Chain A"/>
    <property type="match status" value="1"/>
</dbReference>
<keyword evidence="3" id="KW-0808">Transferase</keyword>
<evidence type="ECO:0000256" key="1">
    <source>
        <dbReference type="ARBA" id="ARBA00006739"/>
    </source>
</evidence>
<proteinExistence type="inferred from homology"/>